<dbReference type="InterPro" id="IPR020103">
    <property type="entry name" value="PsdUridine_synth_cat_dom_sf"/>
</dbReference>
<comment type="caution">
    <text evidence="3">The sequence shown here is derived from an EMBL/GenBank/DDBJ whole genome shotgun (WGS) entry which is preliminary data.</text>
</comment>
<gene>
    <name evidence="3" type="ORF">KDA10_03030</name>
</gene>
<dbReference type="InterPro" id="IPR050188">
    <property type="entry name" value="RluA_PseudoU_synthase"/>
</dbReference>
<dbReference type="GO" id="GO:0000455">
    <property type="term" value="P:enzyme-directed rRNA pseudouridine synthesis"/>
    <property type="evidence" value="ECO:0007669"/>
    <property type="project" value="TreeGrafter"/>
</dbReference>
<dbReference type="SUPFAM" id="SSF55120">
    <property type="entry name" value="Pseudouridine synthase"/>
    <property type="match status" value="1"/>
</dbReference>
<dbReference type="GO" id="GO:0003723">
    <property type="term" value="F:RNA binding"/>
    <property type="evidence" value="ECO:0007669"/>
    <property type="project" value="InterPro"/>
</dbReference>
<sequence>MNLKDRIIFEDDLILVLDKPAGVVVNISQTSPESTVQNFVAEYLNLHPYKDREDDFYQRCGIVHRLDKATSGVLVVAKTPDSFVDIQSLFKDRKIQKVYVAIVHGKIEDAKIIIDAPLSRDPKRRTKFAVVKGGKESSTDISVIKNFALRGEELTEVEVKPLTGRTHQIRVHLAAINSPIVGDVLYSTRKKLIWSQECGINRMLLHAKALTIPGYGEFQASVPSDFNLI</sequence>
<dbReference type="InterPro" id="IPR006224">
    <property type="entry name" value="PsdUridine_synth_RluA-like_CS"/>
</dbReference>
<evidence type="ECO:0000313" key="4">
    <source>
        <dbReference type="Proteomes" id="UP000714817"/>
    </source>
</evidence>
<dbReference type="CDD" id="cd02869">
    <property type="entry name" value="PseudoU_synth_RluA_like"/>
    <property type="match status" value="1"/>
</dbReference>
<dbReference type="GO" id="GO:0140098">
    <property type="term" value="F:catalytic activity, acting on RNA"/>
    <property type="evidence" value="ECO:0007669"/>
    <property type="project" value="UniProtKB-ARBA"/>
</dbReference>
<feature type="domain" description="Pseudouridine synthase RsuA/RluA-like" evidence="2">
    <location>
        <begin position="14"/>
        <end position="175"/>
    </location>
</feature>
<dbReference type="Gene3D" id="3.30.2350.10">
    <property type="entry name" value="Pseudouridine synthase"/>
    <property type="match status" value="1"/>
</dbReference>
<comment type="similarity">
    <text evidence="1">Belongs to the pseudouridine synthase RluA family.</text>
</comment>
<dbReference type="GO" id="GO:0009982">
    <property type="term" value="F:pseudouridine synthase activity"/>
    <property type="evidence" value="ECO:0007669"/>
    <property type="project" value="InterPro"/>
</dbReference>
<reference evidence="3" key="2">
    <citation type="journal article" date="2021" name="Microbiome">
        <title>Successional dynamics and alternative stable states in a saline activated sludge microbial community over 9 years.</title>
        <authorList>
            <person name="Wang Y."/>
            <person name="Ye J."/>
            <person name="Ju F."/>
            <person name="Liu L."/>
            <person name="Boyd J.A."/>
            <person name="Deng Y."/>
            <person name="Parks D.H."/>
            <person name="Jiang X."/>
            <person name="Yin X."/>
            <person name="Woodcroft B.J."/>
            <person name="Tyson G.W."/>
            <person name="Hugenholtz P."/>
            <person name="Polz M.F."/>
            <person name="Zhang T."/>
        </authorList>
    </citation>
    <scope>NUCLEOTIDE SEQUENCE</scope>
    <source>
        <strain evidence="3">HKST-UBA80</strain>
    </source>
</reference>
<accession>A0A955E2J1</accession>
<dbReference type="PROSITE" id="PS01129">
    <property type="entry name" value="PSI_RLU"/>
    <property type="match status" value="1"/>
</dbReference>
<evidence type="ECO:0000259" key="2">
    <source>
        <dbReference type="Pfam" id="PF00849"/>
    </source>
</evidence>
<name>A0A955E2J1_UNCKA</name>
<dbReference type="AlphaFoldDB" id="A0A955E2J1"/>
<evidence type="ECO:0000256" key="1">
    <source>
        <dbReference type="ARBA" id="ARBA00010876"/>
    </source>
</evidence>
<dbReference type="PANTHER" id="PTHR21600">
    <property type="entry name" value="MITOCHONDRIAL RNA PSEUDOURIDINE SYNTHASE"/>
    <property type="match status" value="1"/>
</dbReference>
<dbReference type="Proteomes" id="UP000714817">
    <property type="component" value="Unassembled WGS sequence"/>
</dbReference>
<dbReference type="InterPro" id="IPR006145">
    <property type="entry name" value="PsdUridine_synth_RsuA/RluA"/>
</dbReference>
<reference evidence="3" key="1">
    <citation type="submission" date="2020-04" db="EMBL/GenBank/DDBJ databases">
        <authorList>
            <person name="Zhang T."/>
        </authorList>
    </citation>
    <scope>NUCLEOTIDE SEQUENCE</scope>
    <source>
        <strain evidence="3">HKST-UBA80</strain>
    </source>
</reference>
<organism evidence="3 4">
    <name type="scientific">candidate division WWE3 bacterium</name>
    <dbReference type="NCBI Taxonomy" id="2053526"/>
    <lineage>
        <taxon>Bacteria</taxon>
        <taxon>Katanobacteria</taxon>
    </lineage>
</organism>
<evidence type="ECO:0000313" key="3">
    <source>
        <dbReference type="EMBL" id="MCA9302303.1"/>
    </source>
</evidence>
<dbReference type="PANTHER" id="PTHR21600:SF87">
    <property type="entry name" value="RNA PSEUDOURIDYLATE SYNTHASE DOMAIN-CONTAINING PROTEIN 1"/>
    <property type="match status" value="1"/>
</dbReference>
<dbReference type="Pfam" id="PF00849">
    <property type="entry name" value="PseudoU_synth_2"/>
    <property type="match status" value="1"/>
</dbReference>
<protein>
    <submittedName>
        <fullName evidence="3">RluA family pseudouridine synthase</fullName>
    </submittedName>
</protein>
<dbReference type="EMBL" id="JAGQNY010000011">
    <property type="protein sequence ID" value="MCA9302303.1"/>
    <property type="molecule type" value="Genomic_DNA"/>
</dbReference>
<proteinExistence type="inferred from homology"/>